<dbReference type="GO" id="GO:0004061">
    <property type="term" value="F:arylformamidase activity"/>
    <property type="evidence" value="ECO:0007669"/>
    <property type="project" value="UniProtKB-UniRule"/>
</dbReference>
<comment type="catalytic activity">
    <reaction evidence="3">
        <text>N-formyl-L-kynurenine + H2O = L-kynurenine + formate + H(+)</text>
        <dbReference type="Rhea" id="RHEA:13009"/>
        <dbReference type="ChEBI" id="CHEBI:15377"/>
        <dbReference type="ChEBI" id="CHEBI:15378"/>
        <dbReference type="ChEBI" id="CHEBI:15740"/>
        <dbReference type="ChEBI" id="CHEBI:57959"/>
        <dbReference type="ChEBI" id="CHEBI:58629"/>
        <dbReference type="EC" id="3.5.1.9"/>
    </reaction>
</comment>
<gene>
    <name evidence="5" type="ORF">VFPPC_01486</name>
</gene>
<feature type="active site" description="Nucleophile" evidence="3">
    <location>
        <position position="168"/>
    </location>
</feature>
<feature type="active site" evidence="3">
    <location>
        <position position="270"/>
    </location>
</feature>
<dbReference type="UniPathway" id="UPA00333">
    <property type="reaction ID" value="UER00454"/>
</dbReference>
<comment type="caution">
    <text evidence="5">The sequence shown here is derived from an EMBL/GenBank/DDBJ whole genome shotgun (WGS) entry which is preliminary data.</text>
</comment>
<keyword evidence="6" id="KW-1185">Reference proteome</keyword>
<dbReference type="OrthoDB" id="420264at2759"/>
<proteinExistence type="inferred from homology"/>
<accession>A0A179G7W0</accession>
<evidence type="ECO:0000256" key="1">
    <source>
        <dbReference type="ARBA" id="ARBA00022801"/>
    </source>
</evidence>
<dbReference type="GO" id="GO:0019441">
    <property type="term" value="P:L-tryptophan catabolic process to kynurenine"/>
    <property type="evidence" value="ECO:0007669"/>
    <property type="project" value="UniProtKB-UniRule"/>
</dbReference>
<feature type="domain" description="AB hydrolase-1" evidence="4">
    <location>
        <begin position="71"/>
        <end position="283"/>
    </location>
</feature>
<name>A0A179G7W0_METCM</name>
<dbReference type="SUPFAM" id="SSF53474">
    <property type="entry name" value="alpha/beta-Hydrolases"/>
    <property type="match status" value="1"/>
</dbReference>
<keyword evidence="1 3" id="KW-0378">Hydrolase</keyword>
<dbReference type="HAMAP" id="MF_03014">
    <property type="entry name" value="KFase"/>
    <property type="match status" value="1"/>
</dbReference>
<evidence type="ECO:0000259" key="4">
    <source>
        <dbReference type="Pfam" id="PF12697"/>
    </source>
</evidence>
<keyword evidence="2 3" id="KW-0823">Tryptophan catabolism</keyword>
<dbReference type="STRING" id="1380566.A0A179G7W0"/>
<evidence type="ECO:0000313" key="5">
    <source>
        <dbReference type="EMBL" id="OAQ73882.1"/>
    </source>
</evidence>
<dbReference type="GO" id="GO:0034354">
    <property type="term" value="P:'de novo' NAD+ biosynthetic process from L-tryptophan"/>
    <property type="evidence" value="ECO:0007669"/>
    <property type="project" value="UniProtKB-UniRule"/>
</dbReference>
<dbReference type="PANTHER" id="PTHR48081">
    <property type="entry name" value="AB HYDROLASE SUPERFAMILY PROTEIN C4A8.06C"/>
    <property type="match status" value="1"/>
</dbReference>
<protein>
    <recommendedName>
        <fullName evidence="3">Kynurenine formamidase</fullName>
        <shortName evidence="3">KFA</shortName>
        <shortName evidence="3">KFase</shortName>
        <ecNumber evidence="3">3.5.1.9</ecNumber>
    </recommendedName>
    <alternativeName>
        <fullName evidence="3">Arylformamidase</fullName>
    </alternativeName>
    <alternativeName>
        <fullName evidence="3">N-formylkynurenine formamidase</fullName>
        <shortName evidence="3">FKF</shortName>
    </alternativeName>
</protein>
<feature type="active site" evidence="3">
    <location>
        <position position="304"/>
    </location>
</feature>
<sequence>MSGIHDGWTITPWTRHDDLSVPMFHKTHVPYTPLPNNLQHLEVWVPAAYTSQTHAESLPASWLPPPNTTWVIYIHGGAWRDPLETAADFTPALQHLSPEVFESKAPVAFASISYSLSGYPGHSTCPSSPSEYSRNVRHPRHVLDVLTGLSFLQQRAGFGSNYILVGHSCGATLAFQAALRPERWGVDSGRAFVEAPRMVVGLNGLYDLPVLVADPGDGYKKYCGVYEEFVRSAFGDDEEQWRVVSPVYVGDWAGEWPGGRHVLLVQSREDTLVPFEQMERLRDGLLKSGGGKLSVEVVEGYGDHYDIWKYGKQLAGVLERAIDVFRL</sequence>
<organism evidence="5 6">
    <name type="scientific">Pochonia chlamydosporia 170</name>
    <dbReference type="NCBI Taxonomy" id="1380566"/>
    <lineage>
        <taxon>Eukaryota</taxon>
        <taxon>Fungi</taxon>
        <taxon>Dikarya</taxon>
        <taxon>Ascomycota</taxon>
        <taxon>Pezizomycotina</taxon>
        <taxon>Sordariomycetes</taxon>
        <taxon>Hypocreomycetidae</taxon>
        <taxon>Hypocreales</taxon>
        <taxon>Clavicipitaceae</taxon>
        <taxon>Pochonia</taxon>
    </lineage>
</organism>
<comment type="domain">
    <text evidence="3">The main chain amide nitrogen atoms of the second glycine and its adjacent residue in the HGGXW motif define the oxyanion hole, and stabilize the oxyanion that forms during the nucleophilic attack by the catalytic serine during substrate cleavage.</text>
</comment>
<dbReference type="InterPro" id="IPR029058">
    <property type="entry name" value="AB_hydrolase_fold"/>
</dbReference>
<dbReference type="EC" id="3.5.1.9" evidence="3"/>
<comment type="function">
    <text evidence="3">Catalyzes the hydrolysis of N-formyl-L-kynurenine to L-kynurenine, the second step in the kynurenine pathway of tryptophan degradation. Kynurenine may be further oxidized to nicotinic acid, NAD(H) and NADP(H). Required for elimination of toxic metabolites.</text>
</comment>
<evidence type="ECO:0000313" key="6">
    <source>
        <dbReference type="Proteomes" id="UP000078397"/>
    </source>
</evidence>
<dbReference type="InterPro" id="IPR000073">
    <property type="entry name" value="AB_hydrolase_1"/>
</dbReference>
<evidence type="ECO:0000256" key="2">
    <source>
        <dbReference type="ARBA" id="ARBA00023079"/>
    </source>
</evidence>
<dbReference type="RefSeq" id="XP_018149965.1">
    <property type="nucleotide sequence ID" value="XM_018281313.1"/>
</dbReference>
<dbReference type="Gene3D" id="3.40.50.1820">
    <property type="entry name" value="alpha/beta hydrolase"/>
    <property type="match status" value="1"/>
</dbReference>
<dbReference type="Pfam" id="PF12697">
    <property type="entry name" value="Abhydrolase_6"/>
    <property type="match status" value="1"/>
</dbReference>
<dbReference type="PANTHER" id="PTHR48081:SF33">
    <property type="entry name" value="KYNURENINE FORMAMIDASE"/>
    <property type="match status" value="1"/>
</dbReference>
<dbReference type="EMBL" id="LSBJ02000001">
    <property type="protein sequence ID" value="OAQ73882.1"/>
    <property type="molecule type" value="Genomic_DNA"/>
</dbReference>
<dbReference type="InterPro" id="IPR050300">
    <property type="entry name" value="GDXG_lipolytic_enzyme"/>
</dbReference>
<dbReference type="KEGG" id="pchm:VFPPC_01486"/>
<comment type="similarity">
    <text evidence="3">Belongs to the kynurenine formamidase family.</text>
</comment>
<reference evidence="5 6" key="1">
    <citation type="journal article" date="2016" name="PLoS Pathog.">
        <title>Biosynthesis of antibiotic leucinostatins in bio-control fungus Purpureocillium lilacinum and their inhibition on phytophthora revealed by genome mining.</title>
        <authorList>
            <person name="Wang G."/>
            <person name="Liu Z."/>
            <person name="Lin R."/>
            <person name="Li E."/>
            <person name="Mao Z."/>
            <person name="Ling J."/>
            <person name="Yang Y."/>
            <person name="Yin W.B."/>
            <person name="Xie B."/>
        </authorList>
    </citation>
    <scope>NUCLEOTIDE SEQUENCE [LARGE SCALE GENOMIC DNA]</scope>
    <source>
        <strain evidence="5">170</strain>
    </source>
</reference>
<evidence type="ECO:0000256" key="3">
    <source>
        <dbReference type="HAMAP-Rule" id="MF_03014"/>
    </source>
</evidence>
<comment type="pathway">
    <text evidence="3">Amino-acid degradation; L-tryptophan degradation via kynurenine pathway; L-kynurenine from L-tryptophan: step 2/2.</text>
</comment>
<dbReference type="AlphaFoldDB" id="A0A179G7W0"/>
<dbReference type="InterPro" id="IPR027519">
    <property type="entry name" value="KFase_ver/fungi-typ"/>
</dbReference>
<feature type="short sequence motif" description="HGGXW" evidence="3">
    <location>
        <begin position="75"/>
        <end position="79"/>
    </location>
</feature>
<comment type="subunit">
    <text evidence="3">Homodimer.</text>
</comment>
<dbReference type="Proteomes" id="UP000078397">
    <property type="component" value="Unassembled WGS sequence"/>
</dbReference>
<dbReference type="GeneID" id="28845307"/>
<dbReference type="ESTHER" id="metcm-a0a179g7w0">
    <property type="family name" value="Kynurenine-formamidase"/>
</dbReference>